<dbReference type="InterPro" id="IPR050204">
    <property type="entry name" value="AraC_XylS_family_regulators"/>
</dbReference>
<evidence type="ECO:0000313" key="6">
    <source>
        <dbReference type="Proteomes" id="UP001595872"/>
    </source>
</evidence>
<evidence type="ECO:0000313" key="5">
    <source>
        <dbReference type="EMBL" id="MFC4909828.1"/>
    </source>
</evidence>
<feature type="domain" description="HTH araC/xylS-type" evidence="4">
    <location>
        <begin position="169"/>
        <end position="266"/>
    </location>
</feature>
<name>A0ABV9U068_9ACTN</name>
<accession>A0ABV9U068</accession>
<evidence type="ECO:0000259" key="4">
    <source>
        <dbReference type="PROSITE" id="PS01124"/>
    </source>
</evidence>
<dbReference type="Pfam" id="PF02311">
    <property type="entry name" value="AraC_binding"/>
    <property type="match status" value="1"/>
</dbReference>
<dbReference type="PROSITE" id="PS01124">
    <property type="entry name" value="HTH_ARAC_FAMILY_2"/>
    <property type="match status" value="1"/>
</dbReference>
<keyword evidence="6" id="KW-1185">Reference proteome</keyword>
<evidence type="ECO:0000256" key="1">
    <source>
        <dbReference type="ARBA" id="ARBA00023015"/>
    </source>
</evidence>
<dbReference type="Gene3D" id="1.10.10.60">
    <property type="entry name" value="Homeodomain-like"/>
    <property type="match status" value="1"/>
</dbReference>
<dbReference type="SUPFAM" id="SSF51215">
    <property type="entry name" value="Regulatory protein AraC"/>
    <property type="match status" value="1"/>
</dbReference>
<dbReference type="PANTHER" id="PTHR46796:SF2">
    <property type="entry name" value="TRANSCRIPTIONAL REGULATORY PROTEIN"/>
    <property type="match status" value="1"/>
</dbReference>
<dbReference type="InterPro" id="IPR037923">
    <property type="entry name" value="HTH-like"/>
</dbReference>
<organism evidence="5 6">
    <name type="scientific">Actinomadura gamaensis</name>
    <dbReference type="NCBI Taxonomy" id="1763541"/>
    <lineage>
        <taxon>Bacteria</taxon>
        <taxon>Bacillati</taxon>
        <taxon>Actinomycetota</taxon>
        <taxon>Actinomycetes</taxon>
        <taxon>Streptosporangiales</taxon>
        <taxon>Thermomonosporaceae</taxon>
        <taxon>Actinomadura</taxon>
    </lineage>
</organism>
<reference evidence="6" key="1">
    <citation type="journal article" date="2019" name="Int. J. Syst. Evol. Microbiol.">
        <title>The Global Catalogue of Microorganisms (GCM) 10K type strain sequencing project: providing services to taxonomists for standard genome sequencing and annotation.</title>
        <authorList>
            <consortium name="The Broad Institute Genomics Platform"/>
            <consortium name="The Broad Institute Genome Sequencing Center for Infectious Disease"/>
            <person name="Wu L."/>
            <person name="Ma J."/>
        </authorList>
    </citation>
    <scope>NUCLEOTIDE SEQUENCE [LARGE SCALE GENOMIC DNA]</scope>
    <source>
        <strain evidence="6">KLKA75</strain>
    </source>
</reference>
<dbReference type="Proteomes" id="UP001595872">
    <property type="component" value="Unassembled WGS sequence"/>
</dbReference>
<dbReference type="EMBL" id="JBHSIT010000006">
    <property type="protein sequence ID" value="MFC4909828.1"/>
    <property type="molecule type" value="Genomic_DNA"/>
</dbReference>
<dbReference type="PANTHER" id="PTHR46796">
    <property type="entry name" value="HTH-TYPE TRANSCRIPTIONAL ACTIVATOR RHAS-RELATED"/>
    <property type="match status" value="1"/>
</dbReference>
<gene>
    <name evidence="5" type="ORF">ACFPCY_21085</name>
</gene>
<dbReference type="SMART" id="SM00342">
    <property type="entry name" value="HTH_ARAC"/>
    <property type="match status" value="1"/>
</dbReference>
<sequence length="268" mass="29623">MEGEWTRYWRDPDRPVEAMYAHFERHVYHRHSHETYSFGVTEAGAQAFRCRGGAHTSAAGMVMAFNPDDPHDGQAADSLGFTYRIVHLGPELVEDVLTDARVRGGAPLFASPVVADPVLAASLRDLHQGLLDGASALRRDELTTRAVTALARRAARLSEPRRQPDGAVARAREILHDDPLADVTADDLAAAAGSSRFALYRGFRRVYGMAPSDYQRQLRLREARRLLRAGTPPAEAAALTGFADQSHMHRWFVRYYGVTPGNYVSGVQ</sequence>
<dbReference type="InterPro" id="IPR009057">
    <property type="entry name" value="Homeodomain-like_sf"/>
</dbReference>
<dbReference type="InterPro" id="IPR003313">
    <property type="entry name" value="AraC-bd"/>
</dbReference>
<keyword evidence="2" id="KW-0238">DNA-binding</keyword>
<dbReference type="SUPFAM" id="SSF46689">
    <property type="entry name" value="Homeodomain-like"/>
    <property type="match status" value="2"/>
</dbReference>
<dbReference type="InterPro" id="IPR018060">
    <property type="entry name" value="HTH_AraC"/>
</dbReference>
<dbReference type="Pfam" id="PF12833">
    <property type="entry name" value="HTH_18"/>
    <property type="match status" value="1"/>
</dbReference>
<protein>
    <submittedName>
        <fullName evidence="5">AraC family ligand binding domain-containing protein</fullName>
    </submittedName>
</protein>
<dbReference type="RefSeq" id="WP_378257654.1">
    <property type="nucleotide sequence ID" value="NZ_JBHSIT010000006.1"/>
</dbReference>
<evidence type="ECO:0000256" key="3">
    <source>
        <dbReference type="ARBA" id="ARBA00023163"/>
    </source>
</evidence>
<proteinExistence type="predicted"/>
<evidence type="ECO:0000256" key="2">
    <source>
        <dbReference type="ARBA" id="ARBA00023125"/>
    </source>
</evidence>
<keyword evidence="3" id="KW-0804">Transcription</keyword>
<comment type="caution">
    <text evidence="5">The sequence shown here is derived from an EMBL/GenBank/DDBJ whole genome shotgun (WGS) entry which is preliminary data.</text>
</comment>
<keyword evidence="1" id="KW-0805">Transcription regulation</keyword>